<dbReference type="SMART" id="SM00028">
    <property type="entry name" value="TPR"/>
    <property type="match status" value="12"/>
</dbReference>
<dbReference type="AlphaFoldDB" id="A0A381S7I8"/>
<dbReference type="SUPFAM" id="SSF48452">
    <property type="entry name" value="TPR-like"/>
    <property type="match status" value="4"/>
</dbReference>
<dbReference type="Pfam" id="PF13176">
    <property type="entry name" value="TPR_7"/>
    <property type="match status" value="1"/>
</dbReference>
<sequence>MLWFFAGCHGIFSPIPDEQETRLRNAIRINPVHEIGYIRLAQYLESHQRYSETFSVLRTGQQQVPDSIALIRLEGRLYPEDRLVESLEFYTEQINKHPDESLLYLDRAQLYWLMKKHQPSLVDARKALALNPNLFEAHYLIGVILDRKTASNVPGLTEQALDAFIAASLINDQNPGLWLRISTLWDRLGDTHQARLAMLRSVELAPESKIYLRRFVILQEKELDKASLKNSAVVEESLQRTLLHMLKLFPNDGWVHAHYGNWAWTQEQHSLAEKHLKRSLELYSPYPWANFRLGVVYLSQEKWEPALQTFEEGLKHDPENEWAIQQTGYALEMLEKNEEAIIRYEWLMENAPANLVIVNRLNRLYWDEFLFEQGEDTLLRGLEKFPKETKLIEKLVAYYESQSLFEKAAKILLSFVQAEPDNTAALAKLGFYEKNLKRPEKALLWFNKALASSPDFEWASIQQIGILLNTERTEKAENALKDFLKRKPDSEWALLELSQLKLKQEQYAEAEVLLDKSLAQYQDSPALLETLGRLYKRQERWEEAEKIFKKLVKLRPNNSLLLTHLGFTQWKLKKTEKARLNITQALYENPGSLWAWNLHLLLQPAEQQHRWIGEDLPVLLPALKALASQRTAEAWQEITTVRTDPFTRQVLKNLHYLLEGVTEEIIMQPQDLTSKQLPPWMHEQWGYFHEMLGNRKLAVSHFEVVLEALPDNAWIHARLGWVHERLENLEKSKQHYNQFLRKHPQAFDVSFRLANVHTLLGNEASTIELYEKIIAHHPEHDLVLNNLAWIYLTAQDRQLRNLEKGMELALKSVELNPTIDNLDTLAEAYFQSGQRKKAIEIIRKAAREVDYSPNRHSYLRKQLLRFRKGEPNSSPPALS</sequence>
<gene>
    <name evidence="3" type="ORF">METZ01_LOCUS52926</name>
</gene>
<keyword evidence="1" id="KW-0677">Repeat</keyword>
<dbReference type="Pfam" id="PF14559">
    <property type="entry name" value="TPR_19"/>
    <property type="match status" value="1"/>
</dbReference>
<proteinExistence type="predicted"/>
<dbReference type="PANTHER" id="PTHR44943:SF8">
    <property type="entry name" value="TPR REPEAT-CONTAINING PROTEIN MJ0263"/>
    <property type="match status" value="1"/>
</dbReference>
<evidence type="ECO:0000256" key="1">
    <source>
        <dbReference type="ARBA" id="ARBA00022737"/>
    </source>
</evidence>
<evidence type="ECO:0000313" key="3">
    <source>
        <dbReference type="EMBL" id="SVA00072.1"/>
    </source>
</evidence>
<dbReference type="InterPro" id="IPR019734">
    <property type="entry name" value="TPR_rpt"/>
</dbReference>
<dbReference type="InterPro" id="IPR011990">
    <property type="entry name" value="TPR-like_helical_dom_sf"/>
</dbReference>
<dbReference type="EMBL" id="UINC01002764">
    <property type="protein sequence ID" value="SVA00072.1"/>
    <property type="molecule type" value="Genomic_DNA"/>
</dbReference>
<dbReference type="Pfam" id="PF13432">
    <property type="entry name" value="TPR_16"/>
    <property type="match status" value="1"/>
</dbReference>
<evidence type="ECO:0000256" key="2">
    <source>
        <dbReference type="ARBA" id="ARBA00022803"/>
    </source>
</evidence>
<protein>
    <submittedName>
        <fullName evidence="3">Uncharacterized protein</fullName>
    </submittedName>
</protein>
<dbReference type="InterPro" id="IPR051685">
    <property type="entry name" value="Ycf3/AcsC/BcsC/TPR_MFPF"/>
</dbReference>
<reference evidence="3" key="1">
    <citation type="submission" date="2018-05" db="EMBL/GenBank/DDBJ databases">
        <authorList>
            <person name="Lanie J.A."/>
            <person name="Ng W.-L."/>
            <person name="Kazmierczak K.M."/>
            <person name="Andrzejewski T.M."/>
            <person name="Davidsen T.M."/>
            <person name="Wayne K.J."/>
            <person name="Tettelin H."/>
            <person name="Glass J.I."/>
            <person name="Rusch D."/>
            <person name="Podicherti R."/>
            <person name="Tsui H.-C.T."/>
            <person name="Winkler M.E."/>
        </authorList>
    </citation>
    <scope>NUCLEOTIDE SEQUENCE</scope>
</reference>
<keyword evidence="2" id="KW-0802">TPR repeat</keyword>
<dbReference type="PANTHER" id="PTHR44943">
    <property type="entry name" value="CELLULOSE SYNTHASE OPERON PROTEIN C"/>
    <property type="match status" value="1"/>
</dbReference>
<organism evidence="3">
    <name type="scientific">marine metagenome</name>
    <dbReference type="NCBI Taxonomy" id="408172"/>
    <lineage>
        <taxon>unclassified sequences</taxon>
        <taxon>metagenomes</taxon>
        <taxon>ecological metagenomes</taxon>
    </lineage>
</organism>
<dbReference type="PROSITE" id="PS50005">
    <property type="entry name" value="TPR"/>
    <property type="match status" value="2"/>
</dbReference>
<name>A0A381S7I8_9ZZZZ</name>
<dbReference type="Gene3D" id="1.25.40.10">
    <property type="entry name" value="Tetratricopeptide repeat domain"/>
    <property type="match status" value="4"/>
</dbReference>
<accession>A0A381S7I8</accession>